<dbReference type="ExpressionAtlas" id="A0A287R3K4">
    <property type="expression patterns" value="baseline and differential"/>
</dbReference>
<dbReference type="OMA" id="TEATPKM"/>
<dbReference type="InterPro" id="IPR026057">
    <property type="entry name" value="TBL_C"/>
</dbReference>
<proteinExistence type="inferred from homology"/>
<gene>
    <name evidence="15" type="primary">LOC123398437</name>
</gene>
<keyword evidence="5" id="KW-0735">Signal-anchor</keyword>
<dbReference type="eggNOG" id="ENOG502SHUB">
    <property type="taxonomic scope" value="Eukaryota"/>
</dbReference>
<feature type="region of interest" description="Disordered" evidence="11">
    <location>
        <begin position="27"/>
        <end position="62"/>
    </location>
</feature>
<dbReference type="InterPro" id="IPR029962">
    <property type="entry name" value="TBL"/>
</dbReference>
<sequence>MMMKVSPRVSVHVCLCNTRPGKECPHYNKRGDITHHSATADSPEKMKPEQATHNKMATATSSPSPVLGLRGVVSSLVAFFIVVSSVSLLFDRGHESQVQLAVQHRHQEVKVAAAGRRDAQVQWTDELMGEAVRGSGEECNWSLGRWVYDNASQPLYSGLNCSFIFDEVACEKYGRNDTRYQHWRWQPDGCDLPRFNATKLLEKLRNKRMVFVGDSINRNQWVSMVCMVEASIPEGQKMRVYNGSLISFTAFEYNATIDFYWSPLILESNSDNPIIHRVEYRIIRAEKIEKHARAWGNADVIVFNSYLWWRKQKPDMKMKVMYGSFEDGDAKLDEVEMVEGFEIALKKLTEWVGANVNNKTKIYFAGSSPTHTWASDWGGDDSNKCLNESEPIQKVGYKGATTDYSMMDKAKHIFRPLEQKGISVQILNFTQLTDYRIDAHPTVFRRQFTPLTAEQIANPSSYADCTHWCLPGVPDVWNHFLYSYLVQKS</sequence>
<dbReference type="KEGG" id="hvg:123398437"/>
<evidence type="ECO:0000256" key="3">
    <source>
        <dbReference type="ARBA" id="ARBA00022679"/>
    </source>
</evidence>
<dbReference type="Gramene" id="HORVU.MOREX.r3.5HG0465400.1">
    <property type="protein sequence ID" value="HORVU.MOREX.r3.5HG0465400.1"/>
    <property type="gene ID" value="HORVU.MOREX.r3.5HG0465400"/>
</dbReference>
<dbReference type="GO" id="GO:1990538">
    <property type="term" value="F:xylan O-acetyltransferase activity"/>
    <property type="evidence" value="ECO:0007669"/>
    <property type="project" value="UniProtKB-ARBA"/>
</dbReference>
<feature type="transmembrane region" description="Helical" evidence="12">
    <location>
        <begin position="71"/>
        <end position="90"/>
    </location>
</feature>
<evidence type="ECO:0000256" key="6">
    <source>
        <dbReference type="ARBA" id="ARBA00022989"/>
    </source>
</evidence>
<dbReference type="AlphaFoldDB" id="A0A287R3K4"/>
<evidence type="ECO:0000256" key="2">
    <source>
        <dbReference type="ARBA" id="ARBA00007727"/>
    </source>
</evidence>
<accession>A0A287R3K4</accession>
<dbReference type="STRING" id="112509.A0A287R3K4"/>
<dbReference type="GeneID" id="123398437"/>
<evidence type="ECO:0000313" key="16">
    <source>
        <dbReference type="Proteomes" id="UP000011116"/>
    </source>
</evidence>
<dbReference type="RefSeq" id="XP_044948842.1">
    <property type="nucleotide sequence ID" value="XM_045092907.1"/>
</dbReference>
<dbReference type="InterPro" id="IPR025846">
    <property type="entry name" value="TBL_N"/>
</dbReference>
<dbReference type="OrthoDB" id="585788at2759"/>
<keyword evidence="6 12" id="KW-1133">Transmembrane helix</keyword>
<dbReference type="Gramene" id="HORVU.MOREX.r2.5HG0385190.1">
    <property type="protein sequence ID" value="HORVU.MOREX.r2.5HG0385190.1"/>
    <property type="gene ID" value="HORVU.MOREX.r2.5HG0385190"/>
</dbReference>
<feature type="domain" description="Trichome birefringence-like C-terminal" evidence="13">
    <location>
        <begin position="192"/>
        <end position="483"/>
    </location>
</feature>
<name>A0A287R3K4_HORVV</name>
<keyword evidence="10" id="KW-0325">Glycoprotein</keyword>
<dbReference type="PaxDb" id="4513-MLOC_51715.1"/>
<organism evidence="15 16">
    <name type="scientific">Hordeum vulgare subsp. vulgare</name>
    <name type="common">Domesticated barley</name>
    <dbReference type="NCBI Taxonomy" id="112509"/>
    <lineage>
        <taxon>Eukaryota</taxon>
        <taxon>Viridiplantae</taxon>
        <taxon>Streptophyta</taxon>
        <taxon>Embryophyta</taxon>
        <taxon>Tracheophyta</taxon>
        <taxon>Spermatophyta</taxon>
        <taxon>Magnoliopsida</taxon>
        <taxon>Liliopsida</taxon>
        <taxon>Poales</taxon>
        <taxon>Poaceae</taxon>
        <taxon>BOP clade</taxon>
        <taxon>Pooideae</taxon>
        <taxon>Triticodae</taxon>
        <taxon>Triticeae</taxon>
        <taxon>Hordeinae</taxon>
        <taxon>Hordeum</taxon>
    </lineage>
</organism>
<keyword evidence="9" id="KW-1015">Disulfide bond</keyword>
<comment type="similarity">
    <text evidence="2">Belongs to the PC-esterase family. TBL subfamily.</text>
</comment>
<evidence type="ECO:0000256" key="5">
    <source>
        <dbReference type="ARBA" id="ARBA00022968"/>
    </source>
</evidence>
<keyword evidence="4 12" id="KW-0812">Transmembrane</keyword>
<dbReference type="PANTHER" id="PTHR32285">
    <property type="entry name" value="PROTEIN TRICHOME BIREFRINGENCE-LIKE 9-RELATED"/>
    <property type="match status" value="1"/>
</dbReference>
<dbReference type="InParanoid" id="A0A287R3K4"/>
<feature type="compositionally biased region" description="Basic and acidic residues" evidence="11">
    <location>
        <begin position="42"/>
        <end position="52"/>
    </location>
</feature>
<reference evidence="15" key="2">
    <citation type="submission" date="2020-10" db="EMBL/GenBank/DDBJ databases">
        <authorList>
            <person name="Scholz U."/>
            <person name="Mascher M."/>
            <person name="Fiebig A."/>
        </authorList>
    </citation>
    <scope>NUCLEOTIDE SEQUENCE [LARGE SCALE GENOMIC DNA]</scope>
    <source>
        <strain evidence="15">cv. Morex</strain>
    </source>
</reference>
<dbReference type="Pfam" id="PF14416">
    <property type="entry name" value="PMR5N"/>
    <property type="match status" value="1"/>
</dbReference>
<dbReference type="EnsemblPlants" id="HORVU.MOREX.r3.5HG0465400.1">
    <property type="protein sequence ID" value="HORVU.MOREX.r3.5HG0465400.1"/>
    <property type="gene ID" value="HORVU.MOREX.r3.5HG0465400"/>
</dbReference>
<evidence type="ECO:0000259" key="13">
    <source>
        <dbReference type="Pfam" id="PF13839"/>
    </source>
</evidence>
<evidence type="ECO:0000256" key="7">
    <source>
        <dbReference type="ARBA" id="ARBA00023034"/>
    </source>
</evidence>
<evidence type="ECO:0000256" key="4">
    <source>
        <dbReference type="ARBA" id="ARBA00022692"/>
    </source>
</evidence>
<evidence type="ECO:0000259" key="14">
    <source>
        <dbReference type="Pfam" id="PF14416"/>
    </source>
</evidence>
<keyword evidence="16" id="KW-1185">Reference proteome</keyword>
<dbReference type="PANTHER" id="PTHR32285:SF197">
    <property type="entry name" value="XYLAN O-ACETYLTRANSFERASE 12"/>
    <property type="match status" value="1"/>
</dbReference>
<dbReference type="GO" id="GO:0005794">
    <property type="term" value="C:Golgi apparatus"/>
    <property type="evidence" value="ECO:0000318"/>
    <property type="project" value="GO_Central"/>
</dbReference>
<protein>
    <submittedName>
        <fullName evidence="15">Uncharacterized protein</fullName>
    </submittedName>
</protein>
<evidence type="ECO:0000256" key="1">
    <source>
        <dbReference type="ARBA" id="ARBA00004323"/>
    </source>
</evidence>
<dbReference type="Proteomes" id="UP000011116">
    <property type="component" value="Chromosome 5H"/>
</dbReference>
<keyword evidence="3" id="KW-0808">Transferase</keyword>
<keyword evidence="7" id="KW-0333">Golgi apparatus</keyword>
<evidence type="ECO:0000256" key="12">
    <source>
        <dbReference type="SAM" id="Phobius"/>
    </source>
</evidence>
<dbReference type="GO" id="GO:0000139">
    <property type="term" value="C:Golgi membrane"/>
    <property type="evidence" value="ECO:0007669"/>
    <property type="project" value="UniProtKB-SubCell"/>
</dbReference>
<feature type="domain" description="Trichome birefringence-like N-terminal" evidence="14">
    <location>
        <begin position="137"/>
        <end position="191"/>
    </location>
</feature>
<dbReference type="GO" id="GO:0016413">
    <property type="term" value="F:O-acetyltransferase activity"/>
    <property type="evidence" value="ECO:0000318"/>
    <property type="project" value="GO_Central"/>
</dbReference>
<comment type="subcellular location">
    <subcellularLocation>
        <location evidence="1">Golgi apparatus membrane</location>
        <topology evidence="1">Single-pass type II membrane protein</topology>
    </subcellularLocation>
</comment>
<evidence type="ECO:0000256" key="11">
    <source>
        <dbReference type="SAM" id="MobiDB-lite"/>
    </source>
</evidence>
<evidence type="ECO:0000256" key="10">
    <source>
        <dbReference type="ARBA" id="ARBA00023180"/>
    </source>
</evidence>
<reference evidence="15" key="3">
    <citation type="submission" date="2022-01" db="UniProtKB">
        <authorList>
            <consortium name="EnsemblPlants"/>
        </authorList>
    </citation>
    <scope>IDENTIFICATION</scope>
    <source>
        <strain evidence="15">subsp. vulgare</strain>
    </source>
</reference>
<reference evidence="16" key="1">
    <citation type="journal article" date="2012" name="Nature">
        <title>A physical, genetic and functional sequence assembly of the barley genome.</title>
        <authorList>
            <consortium name="The International Barley Genome Sequencing Consortium"/>
            <person name="Mayer K.F."/>
            <person name="Waugh R."/>
            <person name="Brown J.W."/>
            <person name="Schulman A."/>
            <person name="Langridge P."/>
            <person name="Platzer M."/>
            <person name="Fincher G.B."/>
            <person name="Muehlbauer G.J."/>
            <person name="Sato K."/>
            <person name="Close T.J."/>
            <person name="Wise R.P."/>
            <person name="Stein N."/>
        </authorList>
    </citation>
    <scope>NUCLEOTIDE SEQUENCE [LARGE SCALE GENOMIC DNA]</scope>
    <source>
        <strain evidence="16">cv. Morex</strain>
    </source>
</reference>
<dbReference type="SMR" id="A0A287R3K4"/>
<feature type="compositionally biased region" description="Polar residues" evidence="11">
    <location>
        <begin position="53"/>
        <end position="62"/>
    </location>
</feature>
<keyword evidence="8 12" id="KW-0472">Membrane</keyword>
<evidence type="ECO:0000256" key="9">
    <source>
        <dbReference type="ARBA" id="ARBA00023157"/>
    </source>
</evidence>
<dbReference type="Pfam" id="PF13839">
    <property type="entry name" value="PC-Esterase"/>
    <property type="match status" value="1"/>
</dbReference>
<evidence type="ECO:0000256" key="8">
    <source>
        <dbReference type="ARBA" id="ARBA00023136"/>
    </source>
</evidence>
<evidence type="ECO:0000313" key="15">
    <source>
        <dbReference type="EnsemblPlants" id="HORVU.MOREX.r3.5HG0465400.1"/>
    </source>
</evidence>